<comment type="caution">
    <text evidence="5">The sequence shown here is derived from an EMBL/GenBank/DDBJ whole genome shotgun (WGS) entry which is preliminary data.</text>
</comment>
<feature type="domain" description="Hcy-binding" evidence="4">
    <location>
        <begin position="16"/>
        <end position="168"/>
    </location>
</feature>
<dbReference type="EMBL" id="JAGXEW010000002">
    <property type="protein sequence ID" value="KAK1174259.1"/>
    <property type="molecule type" value="Genomic_DNA"/>
</dbReference>
<dbReference type="InterPro" id="IPR051524">
    <property type="entry name" value="BHMT"/>
</dbReference>
<dbReference type="PANTHER" id="PTHR46120">
    <property type="entry name" value="BETAINE--HOMOCYSTEINE S-METHYLTRANSFERASE 1"/>
    <property type="match status" value="1"/>
</dbReference>
<evidence type="ECO:0000256" key="1">
    <source>
        <dbReference type="ARBA" id="ARBA00022603"/>
    </source>
</evidence>
<name>A0AAD8GHD3_ACIOX</name>
<dbReference type="Pfam" id="PF02574">
    <property type="entry name" value="S-methyl_trans"/>
    <property type="match status" value="1"/>
</dbReference>
<dbReference type="Proteomes" id="UP001230051">
    <property type="component" value="Unassembled WGS sequence"/>
</dbReference>
<reference evidence="5" key="1">
    <citation type="submission" date="2022-02" db="EMBL/GenBank/DDBJ databases">
        <title>Atlantic sturgeon de novo genome assembly.</title>
        <authorList>
            <person name="Stock M."/>
            <person name="Klopp C."/>
            <person name="Guiguen Y."/>
            <person name="Cabau C."/>
            <person name="Parinello H."/>
            <person name="Santidrian Yebra-Pimentel E."/>
            <person name="Kuhl H."/>
            <person name="Dirks R.P."/>
            <person name="Guessner J."/>
            <person name="Wuertz S."/>
            <person name="Du K."/>
            <person name="Schartl M."/>
        </authorList>
    </citation>
    <scope>NUCLEOTIDE SEQUENCE</scope>
    <source>
        <strain evidence="5">STURGEONOMICS-FGT-2020</strain>
        <tissue evidence="5">Whole blood</tissue>
    </source>
</reference>
<dbReference type="GO" id="GO:0032259">
    <property type="term" value="P:methylation"/>
    <property type="evidence" value="ECO:0007669"/>
    <property type="project" value="UniProtKB-KW"/>
</dbReference>
<dbReference type="Gene3D" id="3.20.20.330">
    <property type="entry name" value="Homocysteine-binding-like domain"/>
    <property type="match status" value="1"/>
</dbReference>
<keyword evidence="2" id="KW-0808">Transferase</keyword>
<dbReference type="AlphaFoldDB" id="A0AAD8GHD3"/>
<dbReference type="GO" id="GO:0071267">
    <property type="term" value="P:L-methionine salvage"/>
    <property type="evidence" value="ECO:0007669"/>
    <property type="project" value="TreeGrafter"/>
</dbReference>
<protein>
    <submittedName>
        <fullName evidence="5">Betaine--homocysteine S-methyltransferase 1</fullName>
    </submittedName>
</protein>
<evidence type="ECO:0000313" key="6">
    <source>
        <dbReference type="Proteomes" id="UP001230051"/>
    </source>
</evidence>
<dbReference type="SUPFAM" id="SSF82282">
    <property type="entry name" value="Homocysteine S-methyltransferase"/>
    <property type="match status" value="1"/>
</dbReference>
<proteinExistence type="predicted"/>
<dbReference type="GO" id="GO:0047150">
    <property type="term" value="F:betaine-homocysteine S-methyltransferase activity"/>
    <property type="evidence" value="ECO:0007669"/>
    <property type="project" value="TreeGrafter"/>
</dbReference>
<dbReference type="InterPro" id="IPR003726">
    <property type="entry name" value="HCY_dom"/>
</dbReference>
<gene>
    <name evidence="5" type="primary">bhmt</name>
    <name evidence="5" type="ORF">AOXY_G1723</name>
</gene>
<dbReference type="InterPro" id="IPR036589">
    <property type="entry name" value="HCY_dom_sf"/>
</dbReference>
<sequence>MERMDAGRLLLEMGGWKVNTAACDLAREVAQEGDALIAGGVRQTPSHQGSKSQSDMKAIFKKQLDVFVEEDVDFMVAEYFEHVEEAEWAVQVWKGSGKPVAATLCIGPTGEMKEVSPGDCAIKLVKAGAQIVGINCHFDLMTCLETMKLMKAGLEAVKLKAHLMVQPLAYHTLTAITRASLTCQNSALVRDC</sequence>
<evidence type="ECO:0000259" key="4">
    <source>
        <dbReference type="Pfam" id="PF02574"/>
    </source>
</evidence>
<dbReference type="PANTHER" id="PTHR46120:SF1">
    <property type="entry name" value="HCY-BINDING DOMAIN-CONTAINING PROTEIN"/>
    <property type="match status" value="1"/>
</dbReference>
<evidence type="ECO:0000313" key="5">
    <source>
        <dbReference type="EMBL" id="KAK1174259.1"/>
    </source>
</evidence>
<accession>A0AAD8GHD3</accession>
<organism evidence="5 6">
    <name type="scientific">Acipenser oxyrinchus oxyrinchus</name>
    <dbReference type="NCBI Taxonomy" id="40147"/>
    <lineage>
        <taxon>Eukaryota</taxon>
        <taxon>Metazoa</taxon>
        <taxon>Chordata</taxon>
        <taxon>Craniata</taxon>
        <taxon>Vertebrata</taxon>
        <taxon>Euteleostomi</taxon>
        <taxon>Actinopterygii</taxon>
        <taxon>Chondrostei</taxon>
        <taxon>Acipenseriformes</taxon>
        <taxon>Acipenseridae</taxon>
        <taxon>Acipenser</taxon>
    </lineage>
</organism>
<comment type="pathway">
    <text evidence="3">Amino-acid biosynthesis; L-methionine biosynthesis via de novo pathway.</text>
</comment>
<evidence type="ECO:0000256" key="2">
    <source>
        <dbReference type="ARBA" id="ARBA00022679"/>
    </source>
</evidence>
<feature type="non-terminal residue" evidence="5">
    <location>
        <position position="192"/>
    </location>
</feature>
<keyword evidence="1" id="KW-0489">Methyltransferase</keyword>
<keyword evidence="6" id="KW-1185">Reference proteome</keyword>
<evidence type="ECO:0000256" key="3">
    <source>
        <dbReference type="ARBA" id="ARBA00034478"/>
    </source>
</evidence>
<dbReference type="GO" id="GO:0005829">
    <property type="term" value="C:cytosol"/>
    <property type="evidence" value="ECO:0007669"/>
    <property type="project" value="TreeGrafter"/>
</dbReference>